<name>A0A9J6RMY9_9GAMM</name>
<organism evidence="1 2">
    <name type="scientific">Dasania phycosphaerae</name>
    <dbReference type="NCBI Taxonomy" id="2950436"/>
    <lineage>
        <taxon>Bacteria</taxon>
        <taxon>Pseudomonadati</taxon>
        <taxon>Pseudomonadota</taxon>
        <taxon>Gammaproteobacteria</taxon>
        <taxon>Cellvibrionales</taxon>
        <taxon>Spongiibacteraceae</taxon>
        <taxon>Dasania</taxon>
    </lineage>
</organism>
<keyword evidence="2" id="KW-1185">Reference proteome</keyword>
<dbReference type="AlphaFoldDB" id="A0A9J6RMY9"/>
<dbReference type="EMBL" id="JAPTGG010000009">
    <property type="protein sequence ID" value="MCZ0865852.1"/>
    <property type="molecule type" value="Genomic_DNA"/>
</dbReference>
<dbReference type="RefSeq" id="WP_258331998.1">
    <property type="nucleotide sequence ID" value="NZ_JAPTGG010000009.1"/>
</dbReference>
<accession>A0A9J6RMY9</accession>
<reference evidence="1 2" key="1">
    <citation type="submission" date="2022-12" db="EMBL/GenBank/DDBJ databases">
        <title>Dasania phycosphaerae sp. nov., isolated from particulate material of the south coast of Korea.</title>
        <authorList>
            <person name="Jiang Y."/>
        </authorList>
    </citation>
    <scope>NUCLEOTIDE SEQUENCE [LARGE SCALE GENOMIC DNA]</scope>
    <source>
        <strain evidence="1 2">GY-19</strain>
    </source>
</reference>
<evidence type="ECO:0000313" key="2">
    <source>
        <dbReference type="Proteomes" id="UP001069090"/>
    </source>
</evidence>
<sequence length="207" mass="23210">MVTIFEGSVNNNCVRYEHHSLVMFYLDQAQSYADVALKAHSDGTLQSDSIVAIIFSAMCVEAFVNETAEGLFRKEDLDDFSFLRGQFKKRGKSSSLVKKLALIFWQAFQIDAPRSLLDSVEELVKLRNNLVHYKLTDTATKFVYPPLVQRESSGGEMMTVVEFVQEPKAVIAPFVQAVTGSAAKRSLDAAISVLDFWNENINDREEG</sequence>
<dbReference type="Proteomes" id="UP001069090">
    <property type="component" value="Unassembled WGS sequence"/>
</dbReference>
<gene>
    <name evidence="1" type="ORF">O0V09_11605</name>
</gene>
<proteinExistence type="predicted"/>
<evidence type="ECO:0000313" key="1">
    <source>
        <dbReference type="EMBL" id="MCZ0865852.1"/>
    </source>
</evidence>
<comment type="caution">
    <text evidence="1">The sequence shown here is derived from an EMBL/GenBank/DDBJ whole genome shotgun (WGS) entry which is preliminary data.</text>
</comment>
<protein>
    <recommendedName>
        <fullName evidence="3">RiboL-PSP-HEPN domain-containing protein</fullName>
    </recommendedName>
</protein>
<evidence type="ECO:0008006" key="3">
    <source>
        <dbReference type="Google" id="ProtNLM"/>
    </source>
</evidence>